<accession>A0A937K0R1</accession>
<sequence length="127" mass="14691">MQDYHLYEYATLRLMPRVERGEFVNIGTILYCKADRFLECRFHWDSNRIKALFPEIDLELVKKYAMAIEDICAGGKRGGAIGELTLAERFRWITATRSTILQASPVHPAFCKEAEATLERLHEELVL</sequence>
<reference evidence="1" key="1">
    <citation type="submission" date="2021-01" db="EMBL/GenBank/DDBJ databases">
        <title>Fulvivirga kasyanovii gen. nov., sp nov., a novel member of the phylum Bacteroidetes isolated from seawater in a mussel farm.</title>
        <authorList>
            <person name="Zhao L.-H."/>
            <person name="Wang Z.-J."/>
        </authorList>
    </citation>
    <scope>NUCLEOTIDE SEQUENCE</scope>
    <source>
        <strain evidence="1">2943</strain>
    </source>
</reference>
<dbReference type="Proteomes" id="UP000659388">
    <property type="component" value="Unassembled WGS sequence"/>
</dbReference>
<evidence type="ECO:0000313" key="2">
    <source>
        <dbReference type="Proteomes" id="UP000659388"/>
    </source>
</evidence>
<dbReference type="AlphaFoldDB" id="A0A937K0R1"/>
<comment type="caution">
    <text evidence="1">The sequence shown here is derived from an EMBL/GenBank/DDBJ whole genome shotgun (WGS) entry which is preliminary data.</text>
</comment>
<dbReference type="RefSeq" id="WP_202243535.1">
    <property type="nucleotide sequence ID" value="NZ_JAESIY010000003.1"/>
</dbReference>
<gene>
    <name evidence="1" type="ORF">JL102_06930</name>
</gene>
<organism evidence="1 2">
    <name type="scientific">Fulvivirga sediminis</name>
    <dbReference type="NCBI Taxonomy" id="2803949"/>
    <lineage>
        <taxon>Bacteria</taxon>
        <taxon>Pseudomonadati</taxon>
        <taxon>Bacteroidota</taxon>
        <taxon>Cytophagia</taxon>
        <taxon>Cytophagales</taxon>
        <taxon>Fulvivirgaceae</taxon>
        <taxon>Fulvivirga</taxon>
    </lineage>
</organism>
<protein>
    <submittedName>
        <fullName evidence="1">DUF3037 domain-containing protein</fullName>
    </submittedName>
</protein>
<name>A0A937K0R1_9BACT</name>
<dbReference type="EMBL" id="JAESIY010000003">
    <property type="protein sequence ID" value="MBL3655857.1"/>
    <property type="molecule type" value="Genomic_DNA"/>
</dbReference>
<proteinExistence type="predicted"/>
<dbReference type="InterPro" id="IPR021398">
    <property type="entry name" value="DUF3037"/>
</dbReference>
<evidence type="ECO:0000313" key="1">
    <source>
        <dbReference type="EMBL" id="MBL3655857.1"/>
    </source>
</evidence>
<keyword evidence="2" id="KW-1185">Reference proteome</keyword>
<dbReference type="Pfam" id="PF11236">
    <property type="entry name" value="DUF3037"/>
    <property type="match status" value="1"/>
</dbReference>